<dbReference type="EMBL" id="PGOL01001055">
    <property type="protein sequence ID" value="PKI61295.1"/>
    <property type="molecule type" value="Genomic_DNA"/>
</dbReference>
<evidence type="ECO:0000313" key="2">
    <source>
        <dbReference type="EMBL" id="PKI61295.1"/>
    </source>
</evidence>
<evidence type="ECO:0000313" key="3">
    <source>
        <dbReference type="Proteomes" id="UP000233551"/>
    </source>
</evidence>
<evidence type="ECO:0000256" key="1">
    <source>
        <dbReference type="SAM" id="MobiDB-lite"/>
    </source>
</evidence>
<reference evidence="2 3" key="1">
    <citation type="submission" date="2017-11" db="EMBL/GenBank/DDBJ databases">
        <title>De-novo sequencing of pomegranate (Punica granatum L.) genome.</title>
        <authorList>
            <person name="Akparov Z."/>
            <person name="Amiraslanov A."/>
            <person name="Hajiyeva S."/>
            <person name="Abbasov M."/>
            <person name="Kaur K."/>
            <person name="Hamwieh A."/>
            <person name="Solovyev V."/>
            <person name="Salamov A."/>
            <person name="Braich B."/>
            <person name="Kosarev P."/>
            <person name="Mahmoud A."/>
            <person name="Hajiyev E."/>
            <person name="Babayeva S."/>
            <person name="Izzatullayeva V."/>
            <person name="Mammadov A."/>
            <person name="Mammadov A."/>
            <person name="Sharifova S."/>
            <person name="Ojaghi J."/>
            <person name="Eynullazada K."/>
            <person name="Bayramov B."/>
            <person name="Abdulazimova A."/>
            <person name="Shahmuradov I."/>
        </authorList>
    </citation>
    <scope>NUCLEOTIDE SEQUENCE [LARGE SCALE GENOMIC DNA]</scope>
    <source>
        <strain evidence="3">cv. AG2017</strain>
        <tissue evidence="2">Leaf</tissue>
    </source>
</reference>
<name>A0A2I0JYD0_PUNGR</name>
<feature type="compositionally biased region" description="Polar residues" evidence="1">
    <location>
        <begin position="91"/>
        <end position="112"/>
    </location>
</feature>
<sequence>MQRQVPRQDTFGFKSAYHPRGTLHGSDNARSGAAIVQDARHRLQRSGHPRPTFTRRQPWSPTLLGIPKGNGQVIYSDKIPDRLSYRAQPSKADSSSSTAGDQARNPNSSRQLTPIEGRKRRGAVSTPFWPTDFLYENPRPKPGLLFITRQPEANMRAREGNQRSEQTTSPENSRDWHCGTIHHQITEASKGAQYGTRKIPLGAKVTNDTSGRVSEASCLSRDTPEHSQTPSQQGSRGARSTNEQTAPETGLHTPRTMKQDSNCVSGFILVSRVDSD</sequence>
<proteinExistence type="predicted"/>
<accession>A0A2I0JYD0</accession>
<feature type="region of interest" description="Disordered" evidence="1">
    <location>
        <begin position="1"/>
        <end position="130"/>
    </location>
</feature>
<feature type="compositionally biased region" description="Polar residues" evidence="1">
    <location>
        <begin position="226"/>
        <end position="247"/>
    </location>
</feature>
<protein>
    <submittedName>
        <fullName evidence="2">Uncharacterized protein</fullName>
    </submittedName>
</protein>
<keyword evidence="3" id="KW-1185">Reference proteome</keyword>
<dbReference type="AlphaFoldDB" id="A0A2I0JYD0"/>
<feature type="region of interest" description="Disordered" evidence="1">
    <location>
        <begin position="203"/>
        <end position="276"/>
    </location>
</feature>
<feature type="region of interest" description="Disordered" evidence="1">
    <location>
        <begin position="154"/>
        <end position="176"/>
    </location>
</feature>
<organism evidence="2 3">
    <name type="scientific">Punica granatum</name>
    <name type="common">Pomegranate</name>
    <dbReference type="NCBI Taxonomy" id="22663"/>
    <lineage>
        <taxon>Eukaryota</taxon>
        <taxon>Viridiplantae</taxon>
        <taxon>Streptophyta</taxon>
        <taxon>Embryophyta</taxon>
        <taxon>Tracheophyta</taxon>
        <taxon>Spermatophyta</taxon>
        <taxon>Magnoliopsida</taxon>
        <taxon>eudicotyledons</taxon>
        <taxon>Gunneridae</taxon>
        <taxon>Pentapetalae</taxon>
        <taxon>rosids</taxon>
        <taxon>malvids</taxon>
        <taxon>Myrtales</taxon>
        <taxon>Lythraceae</taxon>
        <taxon>Punica</taxon>
    </lineage>
</organism>
<comment type="caution">
    <text evidence="2">The sequence shown here is derived from an EMBL/GenBank/DDBJ whole genome shotgun (WGS) entry which is preliminary data.</text>
</comment>
<dbReference type="Proteomes" id="UP000233551">
    <property type="component" value="Unassembled WGS sequence"/>
</dbReference>
<gene>
    <name evidence="2" type="ORF">CRG98_018321</name>
</gene>